<sequence length="340" mass="36726">MNGRLELALHFFKGQFRSMPLPTTSYAGRTVIVTGATGGLGLEAARHFTRLGTARLILACRDSERAEAARSDIQKSLPDSSTTIEVWPLDLASFESVRTFCHRAEKELDRLDVLLANAALLAIDKPKMAEGYELQITVNVISNTLLILMLLPLLKRTAATHNVEPVVTLVSSLGHILTTFTQHSSPHIFSTFQPGDHMTERYATSKLLGILIIRELAERLNAAHHPSHPSPVVVNTANPGMCKSDLFRNLPAAGRVVVGALNQLLGRSSDQGARALMAAVAAGRESHGKYVDSARIVEPGSFVRSETGGMVQKKVWGELMEILDGVEPGVSGNVERALAA</sequence>
<accession>A0ABR3V7K4</accession>
<reference evidence="2 3" key="1">
    <citation type="journal article" date="2024" name="Commun. Biol.">
        <title>Comparative genomic analysis of thermophilic fungi reveals convergent evolutionary adaptations and gene losses.</title>
        <authorList>
            <person name="Steindorff A.S."/>
            <person name="Aguilar-Pontes M.V."/>
            <person name="Robinson A.J."/>
            <person name="Andreopoulos B."/>
            <person name="LaButti K."/>
            <person name="Kuo A."/>
            <person name="Mondo S."/>
            <person name="Riley R."/>
            <person name="Otillar R."/>
            <person name="Haridas S."/>
            <person name="Lipzen A."/>
            <person name="Grimwood J."/>
            <person name="Schmutz J."/>
            <person name="Clum A."/>
            <person name="Reid I.D."/>
            <person name="Moisan M.C."/>
            <person name="Butler G."/>
            <person name="Nguyen T.T.M."/>
            <person name="Dewar K."/>
            <person name="Conant G."/>
            <person name="Drula E."/>
            <person name="Henrissat B."/>
            <person name="Hansel C."/>
            <person name="Singer S."/>
            <person name="Hutchinson M.I."/>
            <person name="de Vries R.P."/>
            <person name="Natvig D.O."/>
            <person name="Powell A.J."/>
            <person name="Tsang A."/>
            <person name="Grigoriev I.V."/>
        </authorList>
    </citation>
    <scope>NUCLEOTIDE SEQUENCE [LARGE SCALE GENOMIC DNA]</scope>
    <source>
        <strain evidence="2 3">CBS 620.91</strain>
    </source>
</reference>
<proteinExistence type="predicted"/>
<keyword evidence="3" id="KW-1185">Reference proteome</keyword>
<dbReference type="Gene3D" id="3.40.50.720">
    <property type="entry name" value="NAD(P)-binding Rossmann-like Domain"/>
    <property type="match status" value="1"/>
</dbReference>
<keyword evidence="1" id="KW-0560">Oxidoreductase</keyword>
<dbReference type="Proteomes" id="UP001583172">
    <property type="component" value="Unassembled WGS sequence"/>
</dbReference>
<gene>
    <name evidence="2" type="ORF">VTJ49DRAFT_3431</name>
</gene>
<dbReference type="EMBL" id="JAZGSY010000266">
    <property type="protein sequence ID" value="KAL1837739.1"/>
    <property type="molecule type" value="Genomic_DNA"/>
</dbReference>
<organism evidence="2 3">
    <name type="scientific">Humicola insolens</name>
    <name type="common">Soft-rot fungus</name>
    <dbReference type="NCBI Taxonomy" id="85995"/>
    <lineage>
        <taxon>Eukaryota</taxon>
        <taxon>Fungi</taxon>
        <taxon>Dikarya</taxon>
        <taxon>Ascomycota</taxon>
        <taxon>Pezizomycotina</taxon>
        <taxon>Sordariomycetes</taxon>
        <taxon>Sordariomycetidae</taxon>
        <taxon>Sordariales</taxon>
        <taxon>Chaetomiaceae</taxon>
        <taxon>Mycothermus</taxon>
    </lineage>
</organism>
<evidence type="ECO:0000256" key="1">
    <source>
        <dbReference type="ARBA" id="ARBA00023002"/>
    </source>
</evidence>
<dbReference type="InterPro" id="IPR002347">
    <property type="entry name" value="SDR_fam"/>
</dbReference>
<protein>
    <submittedName>
        <fullName evidence="2">Uncharacterized protein</fullName>
    </submittedName>
</protein>
<name>A0ABR3V7K4_HUMIN</name>
<dbReference type="PANTHER" id="PTHR43157">
    <property type="entry name" value="PHOSPHATIDYLINOSITOL-GLYCAN BIOSYNTHESIS CLASS F PROTEIN-RELATED"/>
    <property type="match status" value="1"/>
</dbReference>
<dbReference type="PANTHER" id="PTHR43157:SF31">
    <property type="entry name" value="PHOSPHATIDYLINOSITOL-GLYCAN BIOSYNTHESIS CLASS F PROTEIN"/>
    <property type="match status" value="1"/>
</dbReference>
<dbReference type="Pfam" id="PF00106">
    <property type="entry name" value="adh_short"/>
    <property type="match status" value="1"/>
</dbReference>
<dbReference type="InterPro" id="IPR036291">
    <property type="entry name" value="NAD(P)-bd_dom_sf"/>
</dbReference>
<comment type="caution">
    <text evidence="2">The sequence shown here is derived from an EMBL/GenBank/DDBJ whole genome shotgun (WGS) entry which is preliminary data.</text>
</comment>
<evidence type="ECO:0000313" key="2">
    <source>
        <dbReference type="EMBL" id="KAL1837739.1"/>
    </source>
</evidence>
<dbReference type="SUPFAM" id="SSF51735">
    <property type="entry name" value="NAD(P)-binding Rossmann-fold domains"/>
    <property type="match status" value="1"/>
</dbReference>
<dbReference type="PRINTS" id="PR00081">
    <property type="entry name" value="GDHRDH"/>
</dbReference>
<evidence type="ECO:0000313" key="3">
    <source>
        <dbReference type="Proteomes" id="UP001583172"/>
    </source>
</evidence>